<evidence type="ECO:0000256" key="1">
    <source>
        <dbReference type="SAM" id="MobiDB-lite"/>
    </source>
</evidence>
<feature type="compositionally biased region" description="Basic and acidic residues" evidence="1">
    <location>
        <begin position="1"/>
        <end position="13"/>
    </location>
</feature>
<proteinExistence type="predicted"/>
<evidence type="ECO:0000313" key="3">
    <source>
        <dbReference type="Proteomes" id="UP000543598"/>
    </source>
</evidence>
<reference evidence="2 3" key="1">
    <citation type="submission" date="2020-05" db="EMBL/GenBank/DDBJ databases">
        <title>MicrobeNet Type strains.</title>
        <authorList>
            <person name="Nicholson A.C."/>
        </authorList>
    </citation>
    <scope>NUCLEOTIDE SEQUENCE [LARGE SCALE GENOMIC DNA]</scope>
    <source>
        <strain evidence="2 3">JCM 14282</strain>
    </source>
</reference>
<keyword evidence="3" id="KW-1185">Reference proteome</keyword>
<gene>
    <name evidence="2" type="ORF">HLA99_01275</name>
</gene>
<dbReference type="EMBL" id="JABEMB010000001">
    <property type="protein sequence ID" value="NNH02498.1"/>
    <property type="molecule type" value="Genomic_DNA"/>
</dbReference>
<feature type="region of interest" description="Disordered" evidence="1">
    <location>
        <begin position="1"/>
        <end position="22"/>
    </location>
</feature>
<name>A0A7Y2PYQ4_9MICO</name>
<sequence length="221" mass="23119">MTTIDPRARRSTDAEPAPAHRRRSRLAAVVTGAALCLAVCATAGVSNAASGSAADRVIEVTGREPVSIESGVVRGACFTYSLPDVGATWQVVDESRGCSTSVVPEGGDLLVQFFVRARAGGGTPRDHADQILAAADPESVVETRTVRLGGRDVVRIVQDLDALRIATYLVQLDRPVMLKGQSVAVVDIGAPYSPWHERVVQRVIASLGAPDGTAGDVQPPS</sequence>
<dbReference type="AlphaFoldDB" id="A0A7Y2PYQ4"/>
<dbReference type="Proteomes" id="UP000543598">
    <property type="component" value="Unassembled WGS sequence"/>
</dbReference>
<evidence type="ECO:0000313" key="2">
    <source>
        <dbReference type="EMBL" id="NNH02498.1"/>
    </source>
</evidence>
<dbReference type="RefSeq" id="WP_167041044.1">
    <property type="nucleotide sequence ID" value="NZ_BAAANA010000003.1"/>
</dbReference>
<protein>
    <submittedName>
        <fullName evidence="2">Uncharacterized protein</fullName>
    </submittedName>
</protein>
<accession>A0A7Y2PYQ4</accession>
<organism evidence="2 3">
    <name type="scientific">Microbacterium ulmi</name>
    <dbReference type="NCBI Taxonomy" id="179095"/>
    <lineage>
        <taxon>Bacteria</taxon>
        <taxon>Bacillati</taxon>
        <taxon>Actinomycetota</taxon>
        <taxon>Actinomycetes</taxon>
        <taxon>Micrococcales</taxon>
        <taxon>Microbacteriaceae</taxon>
        <taxon>Microbacterium</taxon>
    </lineage>
</organism>
<comment type="caution">
    <text evidence="2">The sequence shown here is derived from an EMBL/GenBank/DDBJ whole genome shotgun (WGS) entry which is preliminary data.</text>
</comment>